<evidence type="ECO:0000313" key="1">
    <source>
        <dbReference type="EMBL" id="BCJ99110.1"/>
    </source>
</evidence>
<name>A0A7I8DL71_9FIRM</name>
<gene>
    <name evidence="1" type="ORF">bsdcttw_21510</name>
</gene>
<dbReference type="Proteomes" id="UP000515703">
    <property type="component" value="Chromosome"/>
</dbReference>
<reference evidence="1 2" key="2">
    <citation type="submission" date="2020-08" db="EMBL/GenBank/DDBJ databases">
        <authorList>
            <person name="Ueki A."/>
            <person name="Tonouchi A."/>
        </authorList>
    </citation>
    <scope>NUCLEOTIDE SEQUENCE [LARGE SCALE GENOMIC DNA]</scope>
    <source>
        <strain evidence="1 2">CTTW</strain>
    </source>
</reference>
<accession>A0A7I8DL71</accession>
<dbReference type="KEGG" id="acht:bsdcttw_21510"/>
<evidence type="ECO:0000313" key="2">
    <source>
        <dbReference type="Proteomes" id="UP000515703"/>
    </source>
</evidence>
<dbReference type="AlphaFoldDB" id="A0A7I8DL71"/>
<organism evidence="1 2">
    <name type="scientific">Anaerocolumna chitinilytica</name>
    <dbReference type="NCBI Taxonomy" id="1727145"/>
    <lineage>
        <taxon>Bacteria</taxon>
        <taxon>Bacillati</taxon>
        <taxon>Bacillota</taxon>
        <taxon>Clostridia</taxon>
        <taxon>Lachnospirales</taxon>
        <taxon>Lachnospiraceae</taxon>
        <taxon>Anaerocolumna</taxon>
    </lineage>
</organism>
<reference evidence="1 2" key="1">
    <citation type="submission" date="2020-08" db="EMBL/GenBank/DDBJ databases">
        <title>Draft genome sequencing of an Anaerocolumna strain isolated from anoxic soil subjected to BSD treatment.</title>
        <authorList>
            <person name="Uek A."/>
            <person name="Tonouchi A."/>
        </authorList>
    </citation>
    <scope>NUCLEOTIDE SEQUENCE [LARGE SCALE GENOMIC DNA]</scope>
    <source>
        <strain evidence="1 2">CTTW</strain>
    </source>
</reference>
<protein>
    <submittedName>
        <fullName evidence="1">Uncharacterized protein</fullName>
    </submittedName>
</protein>
<dbReference type="EMBL" id="AP023368">
    <property type="protein sequence ID" value="BCJ99110.1"/>
    <property type="molecule type" value="Genomic_DNA"/>
</dbReference>
<dbReference type="RefSeq" id="WP_185259389.1">
    <property type="nucleotide sequence ID" value="NZ_AP023368.1"/>
</dbReference>
<sequence>MDFLYIKTLKTQELLTIIQNIEGFEEAGEALLELKGRDSQLALQLGGKIITDNLGDDYLQGFAFILLYGIDPEAALKSYYVRKEKPSAKLFIDVCEELESDFFLDKRPSFLTNTLLEFLTLQYEKLEPAEQRKIEADWENFRKKFMETQRKAEREGGFQKKL</sequence>
<proteinExistence type="predicted"/>
<keyword evidence="2" id="KW-1185">Reference proteome</keyword>